<comment type="caution">
    <text evidence="1">The sequence shown here is derived from an EMBL/GenBank/DDBJ whole genome shotgun (WGS) entry which is preliminary data.</text>
</comment>
<dbReference type="InterPro" id="IPR016084">
    <property type="entry name" value="Haem_Oase-like_multi-hlx"/>
</dbReference>
<name>A0A951Q035_9NOST</name>
<dbReference type="AlphaFoldDB" id="A0A951Q035"/>
<dbReference type="SUPFAM" id="SSF48613">
    <property type="entry name" value="Heme oxygenase-like"/>
    <property type="match status" value="1"/>
</dbReference>
<organism evidence="1 2">
    <name type="scientific">Mojavia pulchra JT2-VF2</name>
    <dbReference type="NCBI Taxonomy" id="287848"/>
    <lineage>
        <taxon>Bacteria</taxon>
        <taxon>Bacillati</taxon>
        <taxon>Cyanobacteriota</taxon>
        <taxon>Cyanophyceae</taxon>
        <taxon>Nostocales</taxon>
        <taxon>Nostocaceae</taxon>
    </lineage>
</organism>
<dbReference type="EMBL" id="JAHHHN010000012">
    <property type="protein sequence ID" value="MBW4563350.1"/>
    <property type="molecule type" value="Genomic_DNA"/>
</dbReference>
<dbReference type="Proteomes" id="UP000715781">
    <property type="component" value="Unassembled WGS sequence"/>
</dbReference>
<accession>A0A951Q035</accession>
<evidence type="ECO:0000313" key="1">
    <source>
        <dbReference type="EMBL" id="MBW4563350.1"/>
    </source>
</evidence>
<sequence length="285" mass="32958">MSTQEMNVTTFELLDISHEINSINAEIINKLALQSKNINKISLDRLVQQKAKLIEAERSQVAPIAQKVINRMQLKMQEIDELLSTRKEQGKITCDGYIRYLIQAWYCSSHTPDFQVLFHQRIAEYTKSFSEEKLKRGSKFVHTMESEADEEIGHEVLALRDLQKLGVQIFNKINDVFDESKSLINSQNKLLNQSNFIGFLGYSSYMEFLFAKHIGYQLELLSEAGINREAQTFLYNHYVIDLSHAGHDIDLLNFFVDNEEILNIINENIDVVHSFYKGIIARAFN</sequence>
<dbReference type="Gene3D" id="1.20.910.10">
    <property type="entry name" value="Heme oxygenase-like"/>
    <property type="match status" value="1"/>
</dbReference>
<protein>
    <submittedName>
        <fullName evidence="1">Iron-containing redox enzyme family protein</fullName>
    </submittedName>
</protein>
<gene>
    <name evidence="1" type="ORF">KME32_19825</name>
</gene>
<reference evidence="1" key="1">
    <citation type="submission" date="2021-05" db="EMBL/GenBank/DDBJ databases">
        <authorList>
            <person name="Pietrasiak N."/>
            <person name="Ward R."/>
            <person name="Stajich J.E."/>
            <person name="Kurbessoian T."/>
        </authorList>
    </citation>
    <scope>NUCLEOTIDE SEQUENCE</scope>
    <source>
        <strain evidence="1">JT2-VF2</strain>
    </source>
</reference>
<evidence type="ECO:0000313" key="2">
    <source>
        <dbReference type="Proteomes" id="UP000715781"/>
    </source>
</evidence>
<proteinExistence type="predicted"/>
<reference evidence="1" key="2">
    <citation type="journal article" date="2022" name="Microbiol. Resour. Announc.">
        <title>Metagenome Sequencing to Explore Phylogenomics of Terrestrial Cyanobacteria.</title>
        <authorList>
            <person name="Ward R.D."/>
            <person name="Stajich J.E."/>
            <person name="Johansen J.R."/>
            <person name="Huntemann M."/>
            <person name="Clum A."/>
            <person name="Foster B."/>
            <person name="Foster B."/>
            <person name="Roux S."/>
            <person name="Palaniappan K."/>
            <person name="Varghese N."/>
            <person name="Mukherjee S."/>
            <person name="Reddy T.B.K."/>
            <person name="Daum C."/>
            <person name="Copeland A."/>
            <person name="Chen I.A."/>
            <person name="Ivanova N.N."/>
            <person name="Kyrpides N.C."/>
            <person name="Shapiro N."/>
            <person name="Eloe-Fadrosh E.A."/>
            <person name="Pietrasiak N."/>
        </authorList>
    </citation>
    <scope>NUCLEOTIDE SEQUENCE</scope>
    <source>
        <strain evidence="1">JT2-VF2</strain>
    </source>
</reference>
<dbReference type="Pfam" id="PF14518">
    <property type="entry name" value="Haem_oxygenas_2"/>
    <property type="match status" value="1"/>
</dbReference>